<dbReference type="InterPro" id="IPR044668">
    <property type="entry name" value="PuuD-like"/>
</dbReference>
<dbReference type="Pfam" id="PF07722">
    <property type="entry name" value="Peptidase_C26"/>
    <property type="match status" value="1"/>
</dbReference>
<protein>
    <recommendedName>
        <fullName evidence="5">gamma-glutamyl-gamma-aminobutyrate hydrolase</fullName>
        <ecNumber evidence="5">3.5.1.94</ecNumber>
    </recommendedName>
</protein>
<dbReference type="SUPFAM" id="SSF52317">
    <property type="entry name" value="Class I glutamine amidotransferase-like"/>
    <property type="match status" value="1"/>
</dbReference>
<dbReference type="GO" id="GO:0006598">
    <property type="term" value="P:polyamine catabolic process"/>
    <property type="evidence" value="ECO:0007669"/>
    <property type="project" value="TreeGrafter"/>
</dbReference>
<dbReference type="CDD" id="cd01745">
    <property type="entry name" value="GATase1_2"/>
    <property type="match status" value="1"/>
</dbReference>
<proteinExistence type="inferred from homology"/>
<dbReference type="Proteomes" id="UP000073601">
    <property type="component" value="Unassembled WGS sequence"/>
</dbReference>
<evidence type="ECO:0000313" key="7">
    <source>
        <dbReference type="Proteomes" id="UP000073601"/>
    </source>
</evidence>
<name>A0A128ESW2_9GAMM</name>
<reference evidence="7" key="1">
    <citation type="submission" date="2016-02" db="EMBL/GenBank/DDBJ databases">
        <authorList>
            <person name="Rodrigo-Torres Lidia"/>
            <person name="Arahal R.David."/>
        </authorList>
    </citation>
    <scope>NUCLEOTIDE SEQUENCE [LARGE SCALE GENOMIC DNA]</scope>
    <source>
        <strain evidence="7">CECT 8713</strain>
    </source>
</reference>
<dbReference type="OrthoDB" id="9813383at2"/>
<dbReference type="GO" id="GO:0033969">
    <property type="term" value="F:gamma-glutamyl-gamma-aminobutyrate hydrolase activity"/>
    <property type="evidence" value="ECO:0007669"/>
    <property type="project" value="UniProtKB-EC"/>
</dbReference>
<dbReference type="PANTHER" id="PTHR43235:SF1">
    <property type="entry name" value="GLUTAMINE AMIDOTRANSFERASE PB2B2.05-RELATED"/>
    <property type="match status" value="1"/>
</dbReference>
<evidence type="ECO:0000256" key="2">
    <source>
        <dbReference type="ARBA" id="ARBA00052718"/>
    </source>
</evidence>
<evidence type="ECO:0000256" key="1">
    <source>
        <dbReference type="ARBA" id="ARBA00011083"/>
    </source>
</evidence>
<comment type="function">
    <text evidence="3">Involved in the breakdown of putrescine via hydrolysis of the gamma-glutamyl linkage of gamma-glutamyl-gamma-aminobutyrate.</text>
</comment>
<dbReference type="Gene3D" id="3.40.50.880">
    <property type="match status" value="1"/>
</dbReference>
<dbReference type="EC" id="3.5.1.94" evidence="5"/>
<comment type="catalytic activity">
    <reaction evidence="2">
        <text>4-(gamma-L-glutamylamino)butanoate + H2O = 4-aminobutanoate + L-glutamate</text>
        <dbReference type="Rhea" id="RHEA:19737"/>
        <dbReference type="ChEBI" id="CHEBI:15377"/>
        <dbReference type="ChEBI" id="CHEBI:29985"/>
        <dbReference type="ChEBI" id="CHEBI:58800"/>
        <dbReference type="ChEBI" id="CHEBI:59888"/>
        <dbReference type="EC" id="3.5.1.94"/>
    </reaction>
</comment>
<accession>A0A128ESW2</accession>
<evidence type="ECO:0000313" key="6">
    <source>
        <dbReference type="EMBL" id="CZF77718.1"/>
    </source>
</evidence>
<dbReference type="GO" id="GO:0005829">
    <property type="term" value="C:cytosol"/>
    <property type="evidence" value="ECO:0007669"/>
    <property type="project" value="TreeGrafter"/>
</dbReference>
<keyword evidence="6" id="KW-0378">Hydrolase</keyword>
<keyword evidence="7" id="KW-1185">Reference proteome</keyword>
<organism evidence="6 7">
    <name type="scientific">Grimontia marina</name>
    <dbReference type="NCBI Taxonomy" id="646534"/>
    <lineage>
        <taxon>Bacteria</taxon>
        <taxon>Pseudomonadati</taxon>
        <taxon>Pseudomonadota</taxon>
        <taxon>Gammaproteobacteria</taxon>
        <taxon>Vibrionales</taxon>
        <taxon>Vibrionaceae</taxon>
        <taxon>Grimontia</taxon>
    </lineage>
</organism>
<dbReference type="InterPro" id="IPR029062">
    <property type="entry name" value="Class_I_gatase-like"/>
</dbReference>
<evidence type="ECO:0000256" key="3">
    <source>
        <dbReference type="ARBA" id="ARBA00055068"/>
    </source>
</evidence>
<gene>
    <name evidence="6" type="primary">puuD</name>
    <name evidence="6" type="ORF">GMA8713_00290</name>
</gene>
<dbReference type="RefSeq" id="WP_062705018.1">
    <property type="nucleotide sequence ID" value="NZ_CAWRCI010000001.1"/>
</dbReference>
<evidence type="ECO:0000256" key="4">
    <source>
        <dbReference type="ARBA" id="ARBA00060634"/>
    </source>
</evidence>
<dbReference type="EMBL" id="FIZY01000001">
    <property type="protein sequence ID" value="CZF77718.1"/>
    <property type="molecule type" value="Genomic_DNA"/>
</dbReference>
<dbReference type="FunFam" id="3.40.50.880:FF:000030">
    <property type="entry name" value="Gamma-glutamyl-gamma-aminobutyrate hydrolase PuuD"/>
    <property type="match status" value="1"/>
</dbReference>
<comment type="similarity">
    <text evidence="1">Belongs to the peptidase C26 family.</text>
</comment>
<evidence type="ECO:0000256" key="5">
    <source>
        <dbReference type="ARBA" id="ARBA00066788"/>
    </source>
</evidence>
<dbReference type="InterPro" id="IPR011697">
    <property type="entry name" value="Peptidase_C26"/>
</dbReference>
<comment type="pathway">
    <text evidence="4">Amine and polyamine degradation; putrescine degradation; 4-aminobutanoate from putrescine: step 4/4.</text>
</comment>
<sequence>MEYSTIPMIGVTGCTSQLGLHPFHIVGDKYVRSVSDAMGACPLVIPALGQDLPMKRLLASLDGILFTGSPSNIEPHHYQGAPSEEGTDHDPARDATTLPMLALAIEFGVPVLAICRGFQELNVVMGGTLHQKLHEVGGYIEHREDKTASVDIQYGISHTINIEPGGLLYEAWGRTSADVNSVHTQGIDRLGKGLRPEAYAPDGLIEAVSVIDAKNFALGVQWHPEWKVTNNPFYSAIFDMFGEACRIRANQREKEYGQA</sequence>
<dbReference type="AlphaFoldDB" id="A0A128ESW2"/>
<dbReference type="PROSITE" id="PS51273">
    <property type="entry name" value="GATASE_TYPE_1"/>
    <property type="match status" value="1"/>
</dbReference>
<dbReference type="PANTHER" id="PTHR43235">
    <property type="entry name" value="GLUTAMINE AMIDOTRANSFERASE PB2B2.05-RELATED"/>
    <property type="match status" value="1"/>
</dbReference>